<gene>
    <name evidence="1" type="ORF">V7S43_017556</name>
</gene>
<comment type="caution">
    <text evidence="1">The sequence shown here is derived from an EMBL/GenBank/DDBJ whole genome shotgun (WGS) entry which is preliminary data.</text>
</comment>
<dbReference type="EMBL" id="JBIMZQ010000063">
    <property type="protein sequence ID" value="KAL3657589.1"/>
    <property type="molecule type" value="Genomic_DNA"/>
</dbReference>
<dbReference type="Proteomes" id="UP001632037">
    <property type="component" value="Unassembled WGS sequence"/>
</dbReference>
<name>A0ABD3EX77_9STRA</name>
<proteinExistence type="predicted"/>
<sequence>MFLQWNAYLSRYREFPGFETPFLNCSRRGAELGMDACVFRNNQWYGGSDRFKARPKKTEHIRDETAVDGLLSLMNRKRQREPSTAFPSLKRIVSGATDTESLKGDEVHEERIVADRFGKNKDYHMKTTTIIPARENLWTVALAYFCVFRRGLQPRLGPSTRSQFELLRAATAPTMGFNTGLGSEAMMKSWKCISLWFQDVELSVEEMRREATGSLVAFTTTSVTINERTLRNVFPHLCSNNGKYGGLAGKLLGQRIVMRGSTRFEWDSAQRRLSRVRTQSDLLVPMVSLVGLDKVSLVFEKAIISPEFQWRSTTS</sequence>
<reference evidence="1 2" key="1">
    <citation type="submission" date="2024-09" db="EMBL/GenBank/DDBJ databases">
        <title>Genome sequencing and assembly of Phytophthora oleae, isolate VK10A, causative agent of rot of olive drupes.</title>
        <authorList>
            <person name="Conti Taguali S."/>
            <person name="Riolo M."/>
            <person name="La Spada F."/>
            <person name="Cacciola S.O."/>
            <person name="Dionisio G."/>
        </authorList>
    </citation>
    <scope>NUCLEOTIDE SEQUENCE [LARGE SCALE GENOMIC DNA]</scope>
    <source>
        <strain evidence="1 2">VK10A</strain>
    </source>
</reference>
<evidence type="ECO:0000313" key="1">
    <source>
        <dbReference type="EMBL" id="KAL3657589.1"/>
    </source>
</evidence>
<dbReference type="AlphaFoldDB" id="A0ABD3EX77"/>
<accession>A0ABD3EX77</accession>
<protein>
    <submittedName>
        <fullName evidence="1">Uncharacterized protein</fullName>
    </submittedName>
</protein>
<keyword evidence="2" id="KW-1185">Reference proteome</keyword>
<evidence type="ECO:0000313" key="2">
    <source>
        <dbReference type="Proteomes" id="UP001632037"/>
    </source>
</evidence>
<organism evidence="1 2">
    <name type="scientific">Phytophthora oleae</name>
    <dbReference type="NCBI Taxonomy" id="2107226"/>
    <lineage>
        <taxon>Eukaryota</taxon>
        <taxon>Sar</taxon>
        <taxon>Stramenopiles</taxon>
        <taxon>Oomycota</taxon>
        <taxon>Peronosporomycetes</taxon>
        <taxon>Peronosporales</taxon>
        <taxon>Peronosporaceae</taxon>
        <taxon>Phytophthora</taxon>
    </lineage>
</organism>